<evidence type="ECO:0000313" key="7">
    <source>
        <dbReference type="Proteomes" id="UP000005824"/>
    </source>
</evidence>
<dbReference type="GO" id="GO:0016491">
    <property type="term" value="F:oxidoreductase activity"/>
    <property type="evidence" value="ECO:0007669"/>
    <property type="project" value="UniProtKB-KW"/>
</dbReference>
<gene>
    <name evidence="6" type="ORF">CfE428DRAFT_0683</name>
</gene>
<evidence type="ECO:0000256" key="1">
    <source>
        <dbReference type="ARBA" id="ARBA00001974"/>
    </source>
</evidence>
<proteinExistence type="predicted"/>
<reference evidence="6 7" key="1">
    <citation type="journal article" date="2011" name="J. Bacteriol.">
        <title>Genome sequence of Chthoniobacter flavus Ellin428, an aerobic heterotrophic soil bacterium.</title>
        <authorList>
            <person name="Kant R."/>
            <person name="van Passel M.W."/>
            <person name="Palva A."/>
            <person name="Lucas S."/>
            <person name="Lapidus A."/>
            <person name="Glavina Del Rio T."/>
            <person name="Dalin E."/>
            <person name="Tice H."/>
            <person name="Bruce D."/>
            <person name="Goodwin L."/>
            <person name="Pitluck S."/>
            <person name="Larimer F.W."/>
            <person name="Land M.L."/>
            <person name="Hauser L."/>
            <person name="Sangwan P."/>
            <person name="de Vos W.M."/>
            <person name="Janssen P.H."/>
            <person name="Smidt H."/>
        </authorList>
    </citation>
    <scope>NUCLEOTIDE SEQUENCE [LARGE SCALE GENOMIC DNA]</scope>
    <source>
        <strain evidence="6 7">Ellin428</strain>
    </source>
</reference>
<comment type="caution">
    <text evidence="6">The sequence shown here is derived from an EMBL/GenBank/DDBJ whole genome shotgun (WGS) entry which is preliminary data.</text>
</comment>
<sequence>MPSPECEIFIAQLGGQAGRVPVNATAYGNRDAHFMMNVHGRWTSRSDDLSCIAWTREVFMATLPYSNGGAYANFLTAEETDRVKWAFGANYTRLAKIKRTYDPENFFRQNQNIRPE</sequence>
<dbReference type="AlphaFoldDB" id="B4CVJ6"/>
<dbReference type="PANTHER" id="PTHR42973">
    <property type="entry name" value="BINDING OXIDOREDUCTASE, PUTATIVE (AFU_ORTHOLOGUE AFUA_1G17690)-RELATED"/>
    <property type="match status" value="1"/>
</dbReference>
<feature type="domain" description="Berberine/berberine-like" evidence="5">
    <location>
        <begin position="70"/>
        <end position="114"/>
    </location>
</feature>
<evidence type="ECO:0000256" key="3">
    <source>
        <dbReference type="ARBA" id="ARBA00022827"/>
    </source>
</evidence>
<dbReference type="Proteomes" id="UP000005824">
    <property type="component" value="Unassembled WGS sequence"/>
</dbReference>
<dbReference type="PANTHER" id="PTHR42973:SF39">
    <property type="entry name" value="FAD-BINDING PCMH-TYPE DOMAIN-CONTAINING PROTEIN"/>
    <property type="match status" value="1"/>
</dbReference>
<dbReference type="Pfam" id="PF08031">
    <property type="entry name" value="BBE"/>
    <property type="match status" value="1"/>
</dbReference>
<dbReference type="InterPro" id="IPR050416">
    <property type="entry name" value="FAD-linked_Oxidoreductase"/>
</dbReference>
<dbReference type="GO" id="GO:0050660">
    <property type="term" value="F:flavin adenine dinucleotide binding"/>
    <property type="evidence" value="ECO:0007669"/>
    <property type="project" value="InterPro"/>
</dbReference>
<keyword evidence="3" id="KW-0274">FAD</keyword>
<dbReference type="eggNOG" id="COG0277">
    <property type="taxonomic scope" value="Bacteria"/>
</dbReference>
<protein>
    <submittedName>
        <fullName evidence="6">Berberine/berberine domain protein</fullName>
    </submittedName>
</protein>
<keyword evidence="2" id="KW-0285">Flavoprotein</keyword>
<keyword evidence="7" id="KW-1185">Reference proteome</keyword>
<accession>B4CVJ6</accession>
<dbReference type="Gene3D" id="3.40.462.20">
    <property type="match status" value="1"/>
</dbReference>
<evidence type="ECO:0000259" key="5">
    <source>
        <dbReference type="Pfam" id="PF08031"/>
    </source>
</evidence>
<name>B4CVJ6_9BACT</name>
<evidence type="ECO:0000256" key="2">
    <source>
        <dbReference type="ARBA" id="ARBA00022630"/>
    </source>
</evidence>
<dbReference type="InterPro" id="IPR012951">
    <property type="entry name" value="BBE"/>
</dbReference>
<dbReference type="EMBL" id="ABVL01000002">
    <property type="protein sequence ID" value="EDY21438.1"/>
    <property type="molecule type" value="Genomic_DNA"/>
</dbReference>
<evidence type="ECO:0000256" key="4">
    <source>
        <dbReference type="ARBA" id="ARBA00023002"/>
    </source>
</evidence>
<dbReference type="STRING" id="497964.CfE428DRAFT_0683"/>
<comment type="cofactor">
    <cofactor evidence="1">
        <name>FAD</name>
        <dbReference type="ChEBI" id="CHEBI:57692"/>
    </cofactor>
</comment>
<dbReference type="InParanoid" id="B4CVJ6"/>
<evidence type="ECO:0000313" key="6">
    <source>
        <dbReference type="EMBL" id="EDY21438.1"/>
    </source>
</evidence>
<organism evidence="6 7">
    <name type="scientific">Chthoniobacter flavus Ellin428</name>
    <dbReference type="NCBI Taxonomy" id="497964"/>
    <lineage>
        <taxon>Bacteria</taxon>
        <taxon>Pseudomonadati</taxon>
        <taxon>Verrucomicrobiota</taxon>
        <taxon>Spartobacteria</taxon>
        <taxon>Chthoniobacterales</taxon>
        <taxon>Chthoniobacteraceae</taxon>
        <taxon>Chthoniobacter</taxon>
    </lineage>
</organism>
<keyword evidence="4" id="KW-0560">Oxidoreductase</keyword>